<proteinExistence type="predicted"/>
<gene>
    <name evidence="1" type="ORF">SAMN04487993_10322</name>
</gene>
<dbReference type="Proteomes" id="UP000199093">
    <property type="component" value="Unassembled WGS sequence"/>
</dbReference>
<evidence type="ECO:0000313" key="2">
    <source>
        <dbReference type="Proteomes" id="UP000199093"/>
    </source>
</evidence>
<keyword evidence="2" id="KW-1185">Reference proteome</keyword>
<sequence length="263" mass="29978">MTKGNILPISICVFGDSHSHHILPKAGSMSDRIGINRKYFSIVGQAIPAASIAGFRPKASTLKTKEIIRAALPNVKHLVLGFGQVDLELGYYYRKVVKNDTDLTPGEYVDWLSGIYLEFIKSLNFPGDHLAIKGCHLTVLSHRNFTRKYVQRIIKTGDSSEEDVELFSSRLDSHILGERQMNKMLMDFNERMRLESQAGLFRYFDINNAVGYQKTPSSPRSLKPQFAPAIFDHHLADSLGLRRIYARSLLRVFDLPYEHYMRN</sequence>
<reference evidence="1 2" key="1">
    <citation type="submission" date="2016-10" db="EMBL/GenBank/DDBJ databases">
        <authorList>
            <person name="de Groot N.N."/>
        </authorList>
    </citation>
    <scope>NUCLEOTIDE SEQUENCE [LARGE SCALE GENOMIC DNA]</scope>
    <source>
        <strain evidence="1 2">DSM 26424</strain>
    </source>
</reference>
<accession>A0A1G8TRQ7</accession>
<protein>
    <submittedName>
        <fullName evidence="1">Uncharacterized protein</fullName>
    </submittedName>
</protein>
<dbReference type="OrthoDB" id="7772727at2"/>
<organism evidence="1 2">
    <name type="scientific">Salipiger marinus</name>
    <dbReference type="NCBI Taxonomy" id="555512"/>
    <lineage>
        <taxon>Bacteria</taxon>
        <taxon>Pseudomonadati</taxon>
        <taxon>Pseudomonadota</taxon>
        <taxon>Alphaproteobacteria</taxon>
        <taxon>Rhodobacterales</taxon>
        <taxon>Roseobacteraceae</taxon>
        <taxon>Salipiger</taxon>
    </lineage>
</organism>
<dbReference type="EMBL" id="FNEJ01000032">
    <property type="protein sequence ID" value="SDJ44286.1"/>
    <property type="molecule type" value="Genomic_DNA"/>
</dbReference>
<dbReference type="RefSeq" id="WP_131821875.1">
    <property type="nucleotide sequence ID" value="NZ_FNEJ01000032.1"/>
</dbReference>
<evidence type="ECO:0000313" key="1">
    <source>
        <dbReference type="EMBL" id="SDJ44286.1"/>
    </source>
</evidence>
<name>A0A1G8TRQ7_9RHOB</name>
<dbReference type="AlphaFoldDB" id="A0A1G8TRQ7"/>